<dbReference type="AlphaFoldDB" id="A0A0H1BBL7"/>
<protein>
    <recommendedName>
        <fullName evidence="4">Antigenic thaumatin-like protein</fullName>
    </recommendedName>
</protein>
<evidence type="ECO:0008006" key="4">
    <source>
        <dbReference type="Google" id="ProtNLM"/>
    </source>
</evidence>
<dbReference type="EMBL" id="LDEV01002583">
    <property type="protein sequence ID" value="KLJ08508.1"/>
    <property type="molecule type" value="Genomic_DNA"/>
</dbReference>
<dbReference type="Proteomes" id="UP000053573">
    <property type="component" value="Unassembled WGS sequence"/>
</dbReference>
<dbReference type="PANTHER" id="PTHR36195">
    <property type="entry name" value="DOMAIN PROTEIN, PUTATIVE (AFU_ORTHOLOGUE AFUA_5G01990)-RELATED-RELATED"/>
    <property type="match status" value="1"/>
</dbReference>
<proteinExistence type="predicted"/>
<feature type="chain" id="PRO_5005199296" description="Antigenic thaumatin-like protein" evidence="1">
    <location>
        <begin position="23"/>
        <end position="174"/>
    </location>
</feature>
<feature type="signal peptide" evidence="1">
    <location>
        <begin position="1"/>
        <end position="22"/>
    </location>
</feature>
<dbReference type="InterPro" id="IPR001938">
    <property type="entry name" value="Thaumatin"/>
</dbReference>
<reference evidence="3" key="1">
    <citation type="journal article" date="2015" name="PLoS Genet.">
        <title>The dynamic genome and transcriptome of the human fungal pathogen Blastomyces and close relative Emmonsia.</title>
        <authorList>
            <person name="Munoz J.F."/>
            <person name="Gauthier G.M."/>
            <person name="Desjardins C.A."/>
            <person name="Gallo J.E."/>
            <person name="Holder J."/>
            <person name="Sullivan T.D."/>
            <person name="Marty A.J."/>
            <person name="Carmen J.C."/>
            <person name="Chen Z."/>
            <person name="Ding L."/>
            <person name="Gujja S."/>
            <person name="Magrini V."/>
            <person name="Misas E."/>
            <person name="Mitreva M."/>
            <person name="Priest M."/>
            <person name="Saif S."/>
            <person name="Whiston E.A."/>
            <person name="Young S."/>
            <person name="Zeng Q."/>
            <person name="Goldman W.E."/>
            <person name="Mardis E.R."/>
            <person name="Taylor J.W."/>
            <person name="McEwen J.G."/>
            <person name="Clay O.K."/>
            <person name="Klein B.S."/>
            <person name="Cuomo C.A."/>
        </authorList>
    </citation>
    <scope>NUCLEOTIDE SEQUENCE [LARGE SCALE GENOMIC DNA]</scope>
    <source>
        <strain evidence="3">UAMH 139</strain>
    </source>
</reference>
<dbReference type="Gene3D" id="2.60.110.10">
    <property type="entry name" value="Thaumatin"/>
    <property type="match status" value="1"/>
</dbReference>
<comment type="caution">
    <text evidence="2">The sequence shown here is derived from an EMBL/GenBank/DDBJ whole genome shotgun (WGS) entry which is preliminary data.</text>
</comment>
<evidence type="ECO:0000313" key="3">
    <source>
        <dbReference type="Proteomes" id="UP000053573"/>
    </source>
</evidence>
<evidence type="ECO:0000313" key="2">
    <source>
        <dbReference type="EMBL" id="KLJ08508.1"/>
    </source>
</evidence>
<organism evidence="2 3">
    <name type="scientific">Blastomyces silverae</name>
    <dbReference type="NCBI Taxonomy" id="2060906"/>
    <lineage>
        <taxon>Eukaryota</taxon>
        <taxon>Fungi</taxon>
        <taxon>Dikarya</taxon>
        <taxon>Ascomycota</taxon>
        <taxon>Pezizomycotina</taxon>
        <taxon>Eurotiomycetes</taxon>
        <taxon>Eurotiomycetidae</taxon>
        <taxon>Onygenales</taxon>
        <taxon>Ajellomycetaceae</taxon>
        <taxon>Blastomyces</taxon>
    </lineage>
</organism>
<dbReference type="InterPro" id="IPR037176">
    <property type="entry name" value="Osmotin/thaumatin-like_sf"/>
</dbReference>
<gene>
    <name evidence="2" type="ORF">EMPG_16051</name>
</gene>
<keyword evidence="3" id="KW-1185">Reference proteome</keyword>
<dbReference type="SMART" id="SM00205">
    <property type="entry name" value="THN"/>
    <property type="match status" value="1"/>
</dbReference>
<dbReference type="PANTHER" id="PTHR36195:SF6">
    <property type="entry name" value="SECRETED THAUMATIN-LIKE PROTEIN CALA"/>
    <property type="match status" value="1"/>
</dbReference>
<dbReference type="InterPro" id="IPR006771">
    <property type="entry name" value="CetA-like"/>
</dbReference>
<dbReference type="STRING" id="2060906.A0A0H1BBL7"/>
<sequence>MYTKAFVAAATAFATLVPSVLAGNAIVKNNCPFPVYINSVCEQHNVPTHTVEPGATFTEEYRAKPNGGGCSLKISDAKSGGEITQFEYTLSGEKVFYDISNIDGYPFVENGVSLASTTHDCPIADCPAGVKLCKEAYNKPDDDHATHACAASSDLTMTLCPGGTKRRHQREFTN</sequence>
<dbReference type="SUPFAM" id="SSF49870">
    <property type="entry name" value="Osmotin, thaumatin-like protein"/>
    <property type="match status" value="1"/>
</dbReference>
<dbReference type="PROSITE" id="PS51367">
    <property type="entry name" value="THAUMATIN_2"/>
    <property type="match status" value="1"/>
</dbReference>
<dbReference type="Pfam" id="PF04681">
    <property type="entry name" value="Bys1"/>
    <property type="match status" value="1"/>
</dbReference>
<keyword evidence="1" id="KW-0732">Signal</keyword>
<dbReference type="OrthoDB" id="5144514at2759"/>
<evidence type="ECO:0000256" key="1">
    <source>
        <dbReference type="SAM" id="SignalP"/>
    </source>
</evidence>
<name>A0A0H1BBL7_9EURO</name>
<accession>A0A0H1BBL7</accession>